<feature type="compositionally biased region" description="Polar residues" evidence="1">
    <location>
        <begin position="167"/>
        <end position="185"/>
    </location>
</feature>
<dbReference type="eggNOG" id="ENOG502R28M">
    <property type="taxonomic scope" value="Eukaryota"/>
</dbReference>
<name>A0A0W0G737_MONRR</name>
<dbReference type="EMBL" id="LATX01000951">
    <property type="protein sequence ID" value="KTB44331.1"/>
    <property type="molecule type" value="Genomic_DNA"/>
</dbReference>
<comment type="caution">
    <text evidence="3">The sequence shown here is derived from an EMBL/GenBank/DDBJ whole genome shotgun (WGS) entry which is preliminary data.</text>
</comment>
<feature type="region of interest" description="Disordered" evidence="1">
    <location>
        <begin position="74"/>
        <end position="100"/>
    </location>
</feature>
<sequence>MAAHRIRLDILQRELEERAEDLRVDFAKRDTPRIGGSSAGFIALIVCLVMIIVISCTAIFFLLRDHEPSDAERAARRTRRYAHQSVPSSSSYTYDPSSTPAKGWLSSLRSLFGKRSSGSTTSNRNRKGARGPGAGWVQAGSGDEWDLDSDDEANYRSRGMVGISQTPLSLSMSHAPTSYTQTATVDNDRDPPFKPPRMTTADSISSVRFDDSPVTRFPAFDPSTLPTSSMSIPVNLASPVMSPTSSADTDSPKTPNILKDSNPRSSSPEPIAAGGQGQGEEDQEDADKRKKWSIQSDVSAKARASGTKFIESL</sequence>
<feature type="compositionally biased region" description="Polar residues" evidence="1">
    <location>
        <begin position="241"/>
        <end position="254"/>
    </location>
</feature>
<reference evidence="3 4" key="1">
    <citation type="submission" date="2015-12" db="EMBL/GenBank/DDBJ databases">
        <title>Draft genome sequence of Moniliophthora roreri, the causal agent of frosty pod rot of cacao.</title>
        <authorList>
            <person name="Aime M.C."/>
            <person name="Diaz-Valderrama J.R."/>
            <person name="Kijpornyongpan T."/>
            <person name="Phillips-Mora W."/>
        </authorList>
    </citation>
    <scope>NUCLEOTIDE SEQUENCE [LARGE SCALE GENOMIC DNA]</scope>
    <source>
        <strain evidence="3 4">MCA 2952</strain>
    </source>
</reference>
<feature type="region of interest" description="Disordered" evidence="1">
    <location>
        <begin position="167"/>
        <end position="200"/>
    </location>
</feature>
<feature type="compositionally biased region" description="Low complexity" evidence="1">
    <location>
        <begin position="114"/>
        <end position="123"/>
    </location>
</feature>
<evidence type="ECO:0000256" key="1">
    <source>
        <dbReference type="SAM" id="MobiDB-lite"/>
    </source>
</evidence>
<feature type="region of interest" description="Disordered" evidence="1">
    <location>
        <begin position="114"/>
        <end position="151"/>
    </location>
</feature>
<keyword evidence="2" id="KW-1133">Transmembrane helix</keyword>
<feature type="compositionally biased region" description="Low complexity" evidence="1">
    <location>
        <begin position="85"/>
        <end position="100"/>
    </location>
</feature>
<evidence type="ECO:0000313" key="3">
    <source>
        <dbReference type="EMBL" id="KTB44331.1"/>
    </source>
</evidence>
<evidence type="ECO:0000313" key="4">
    <source>
        <dbReference type="Proteomes" id="UP000054988"/>
    </source>
</evidence>
<accession>A0A0W0G737</accession>
<feature type="region of interest" description="Disordered" evidence="1">
    <location>
        <begin position="236"/>
        <end position="313"/>
    </location>
</feature>
<dbReference type="Proteomes" id="UP000054988">
    <property type="component" value="Unassembled WGS sequence"/>
</dbReference>
<evidence type="ECO:0000256" key="2">
    <source>
        <dbReference type="SAM" id="Phobius"/>
    </source>
</evidence>
<organism evidence="3 4">
    <name type="scientific">Moniliophthora roreri</name>
    <name type="common">Frosty pod rot fungus</name>
    <name type="synonym">Monilia roreri</name>
    <dbReference type="NCBI Taxonomy" id="221103"/>
    <lineage>
        <taxon>Eukaryota</taxon>
        <taxon>Fungi</taxon>
        <taxon>Dikarya</taxon>
        <taxon>Basidiomycota</taxon>
        <taxon>Agaricomycotina</taxon>
        <taxon>Agaricomycetes</taxon>
        <taxon>Agaricomycetidae</taxon>
        <taxon>Agaricales</taxon>
        <taxon>Marasmiineae</taxon>
        <taxon>Marasmiaceae</taxon>
        <taxon>Moniliophthora</taxon>
    </lineage>
</organism>
<keyword evidence="2" id="KW-0472">Membrane</keyword>
<gene>
    <name evidence="3" type="ORF">WG66_3091</name>
</gene>
<dbReference type="AlphaFoldDB" id="A0A0W0G737"/>
<feature type="transmembrane region" description="Helical" evidence="2">
    <location>
        <begin position="39"/>
        <end position="63"/>
    </location>
</feature>
<keyword evidence="2" id="KW-0812">Transmembrane</keyword>
<proteinExistence type="predicted"/>
<protein>
    <submittedName>
        <fullName evidence="3">Uncharacterized protein</fullName>
    </submittedName>
</protein>